<evidence type="ECO:0000313" key="6">
    <source>
        <dbReference type="EMBL" id="SFF73437.1"/>
    </source>
</evidence>
<dbReference type="eggNOG" id="COG1131">
    <property type="taxonomic scope" value="Bacteria"/>
</dbReference>
<evidence type="ECO:0000259" key="4">
    <source>
        <dbReference type="PROSITE" id="PS50893"/>
    </source>
</evidence>
<dbReference type="GO" id="GO:0005524">
    <property type="term" value="F:ATP binding"/>
    <property type="evidence" value="ECO:0007669"/>
    <property type="project" value="UniProtKB-KW"/>
</dbReference>
<dbReference type="PANTHER" id="PTHR42711:SF18">
    <property type="entry name" value="ABC TRANSPORTER, ATP-BINDING PROTEIN"/>
    <property type="match status" value="1"/>
</dbReference>
<keyword evidence="2" id="KW-0547">Nucleotide-binding</keyword>
<evidence type="ECO:0000256" key="3">
    <source>
        <dbReference type="ARBA" id="ARBA00022840"/>
    </source>
</evidence>
<dbReference type="Proteomes" id="UP000246114">
    <property type="component" value="Unassembled WGS sequence"/>
</dbReference>
<evidence type="ECO:0000256" key="1">
    <source>
        <dbReference type="ARBA" id="ARBA00022448"/>
    </source>
</evidence>
<dbReference type="InterPro" id="IPR027417">
    <property type="entry name" value="P-loop_NTPase"/>
</dbReference>
<dbReference type="Proteomes" id="UP000182135">
    <property type="component" value="Unassembled WGS sequence"/>
</dbReference>
<dbReference type="OrthoDB" id="9804819at2"/>
<dbReference type="PROSITE" id="PS50893">
    <property type="entry name" value="ABC_TRANSPORTER_2"/>
    <property type="match status" value="1"/>
</dbReference>
<dbReference type="RefSeq" id="WP_035770308.1">
    <property type="nucleotide sequence ID" value="NZ_FOOE01000008.1"/>
</dbReference>
<dbReference type="EMBL" id="FOOE01000008">
    <property type="protein sequence ID" value="SFF73437.1"/>
    <property type="molecule type" value="Genomic_DNA"/>
</dbReference>
<sequence length="336" mass="37815">MEGKPEIVVAVDDLKKTFVMKKKKFFRTIGKTEFKAVNGVNFNIYKGEIFGLLGPNGAGKTTIIKMITGLLRPSSGCVKVMDIDVDKNPKESLKRIGTVLAGDRSIYWKLTARENLEYFGALYGLSPKTAKDRAEKVLKRLDLIEKADVIVEKFSTGMKQKVALGKALMPEAPVILLDEPTLGLDPQSALNLREIIMELKSQGKTILLTTHYMEEADFLCDRIAIIDNGEVIALDTPENLKKSINEIKAIKIEVDKFSDSIKEEITKIHHIENLISEFKEDKGTYELLIHHNNGEEIITEIMTRIYKNGIKLLNINVLEPSLEDVFIKLTGKKLRE</sequence>
<keyword evidence="7" id="KW-1185">Reference proteome</keyword>
<dbReference type="Pfam" id="PF13732">
    <property type="entry name" value="DrrA1-3_C"/>
    <property type="match status" value="1"/>
</dbReference>
<dbReference type="SMART" id="SM00382">
    <property type="entry name" value="AAA"/>
    <property type="match status" value="1"/>
</dbReference>
<reference evidence="6 7" key="1">
    <citation type="submission" date="2016-10" db="EMBL/GenBank/DDBJ databases">
        <authorList>
            <person name="de Groot N.N."/>
        </authorList>
    </citation>
    <scope>NUCLEOTIDE SEQUENCE [LARGE SCALE GENOMIC DNA]</scope>
    <source>
        <strain evidence="6 7">NLAE-zl-G419</strain>
    </source>
</reference>
<evidence type="ECO:0000256" key="2">
    <source>
        <dbReference type="ARBA" id="ARBA00022741"/>
    </source>
</evidence>
<name>A0A1I2L7J3_9CLOT</name>
<accession>A0A1I2L7J3</accession>
<evidence type="ECO:0000313" key="5">
    <source>
        <dbReference type="EMBL" id="PWL51451.1"/>
    </source>
</evidence>
<proteinExistence type="predicted"/>
<keyword evidence="1" id="KW-0813">Transport</keyword>
<evidence type="ECO:0000313" key="8">
    <source>
        <dbReference type="Proteomes" id="UP000246114"/>
    </source>
</evidence>
<dbReference type="STRING" id="1529.SAMN04487885_108109"/>
<dbReference type="GO" id="GO:0016887">
    <property type="term" value="F:ATP hydrolysis activity"/>
    <property type="evidence" value="ECO:0007669"/>
    <property type="project" value="InterPro"/>
</dbReference>
<evidence type="ECO:0000313" key="7">
    <source>
        <dbReference type="Proteomes" id="UP000182135"/>
    </source>
</evidence>
<dbReference type="InterPro" id="IPR050763">
    <property type="entry name" value="ABC_transporter_ATP-binding"/>
</dbReference>
<reference evidence="5 8" key="2">
    <citation type="submission" date="2018-03" db="EMBL/GenBank/DDBJ databases">
        <title>The uncultured portion of the human microbiome is neutrally assembled.</title>
        <authorList>
            <person name="Jeraldo P."/>
            <person name="Boardman L."/>
            <person name="White B.A."/>
            <person name="Nelson H."/>
            <person name="Goldenfeld N."/>
            <person name="Chia N."/>
        </authorList>
    </citation>
    <scope>NUCLEOTIDE SEQUENCE [LARGE SCALE GENOMIC DNA]</scope>
    <source>
        <strain evidence="5">CIM:MAG 903</strain>
    </source>
</reference>
<gene>
    <name evidence="5" type="ORF">DBY38_14540</name>
    <name evidence="6" type="ORF">SAMN04487885_108109</name>
</gene>
<dbReference type="SUPFAM" id="SSF52540">
    <property type="entry name" value="P-loop containing nucleoside triphosphate hydrolases"/>
    <property type="match status" value="1"/>
</dbReference>
<feature type="domain" description="ABC transporter" evidence="4">
    <location>
        <begin position="20"/>
        <end position="253"/>
    </location>
</feature>
<dbReference type="PANTHER" id="PTHR42711">
    <property type="entry name" value="ABC TRANSPORTER ATP-BINDING PROTEIN"/>
    <property type="match status" value="1"/>
</dbReference>
<dbReference type="EMBL" id="QAMZ01000056">
    <property type="protein sequence ID" value="PWL51451.1"/>
    <property type="molecule type" value="Genomic_DNA"/>
</dbReference>
<keyword evidence="3 6" id="KW-0067">ATP-binding</keyword>
<protein>
    <submittedName>
        <fullName evidence="6">ABC-2 type transport system ATP-binding protein</fullName>
    </submittedName>
    <submittedName>
        <fullName evidence="5">DUF4162 domain-containing protein</fullName>
    </submittedName>
</protein>
<dbReference type="AlphaFoldDB" id="A0A1I2L7J3"/>
<dbReference type="InterPro" id="IPR003439">
    <property type="entry name" value="ABC_transporter-like_ATP-bd"/>
</dbReference>
<dbReference type="InterPro" id="IPR025302">
    <property type="entry name" value="DrrA1/2-like_C"/>
</dbReference>
<dbReference type="Gene3D" id="3.40.50.300">
    <property type="entry name" value="P-loop containing nucleotide triphosphate hydrolases"/>
    <property type="match status" value="1"/>
</dbReference>
<organism evidence="6 7">
    <name type="scientific">Clostridium cadaveris</name>
    <dbReference type="NCBI Taxonomy" id="1529"/>
    <lineage>
        <taxon>Bacteria</taxon>
        <taxon>Bacillati</taxon>
        <taxon>Bacillota</taxon>
        <taxon>Clostridia</taxon>
        <taxon>Eubacteriales</taxon>
        <taxon>Clostridiaceae</taxon>
        <taxon>Clostridium</taxon>
    </lineage>
</organism>
<dbReference type="InterPro" id="IPR003593">
    <property type="entry name" value="AAA+_ATPase"/>
</dbReference>
<dbReference type="Pfam" id="PF00005">
    <property type="entry name" value="ABC_tran"/>
    <property type="match status" value="1"/>
</dbReference>